<evidence type="ECO:0000313" key="4">
    <source>
        <dbReference type="EMBL" id="CAD2181889.1"/>
    </source>
</evidence>
<dbReference type="Gene3D" id="2.60.120.200">
    <property type="match status" value="1"/>
</dbReference>
<name>A0A6V7W4B5_MELEN</name>
<accession>A0A6V7W4B5</accession>
<evidence type="ECO:0000256" key="2">
    <source>
        <dbReference type="RuleBase" id="RU102079"/>
    </source>
</evidence>
<feature type="domain" description="Galectin" evidence="3">
    <location>
        <begin position="33"/>
        <end position="205"/>
    </location>
</feature>
<dbReference type="InterPro" id="IPR013320">
    <property type="entry name" value="ConA-like_dom_sf"/>
</dbReference>
<dbReference type="AlphaFoldDB" id="A0A6V7W4B5"/>
<proteinExistence type="predicted"/>
<dbReference type="PROSITE" id="PS51304">
    <property type="entry name" value="GALECTIN"/>
    <property type="match status" value="1"/>
</dbReference>
<sequence length="354" mass="40811">MGKDIQLMDYDAEELPQPLLKGPFQNEQPSLKYKKKLMNLKSYGIILCFEANVPKAEDMIDNQFQINLRHDSSEHINEFGINVMQLVFNFAPEKYISLRENNVTFQKEGHSVMTIMTSGSDDYVFSESPEIHSNPIGQTGVYINVVIYALKDFYNISINGGDFIHYRHRVPPWTVNYVMISGDIKDVKFEEDSSQCQKIINNSIKFKLPPNMLEVKPLTDFEIIVITGKISNFPINVTFLYGAIERHNNFGHVVFDFALSQNEIYIESRTTGRESEKTNKSLPHQLELKEGEQILLNFYGKKETINFEVETKKDIFTNSFVSLMPYSATHYVMVEGLEKTNEDKLIDVQKTKIL</sequence>
<dbReference type="OrthoDB" id="5907107at2759"/>
<gene>
    <name evidence="4" type="ORF">MENT_LOCUS34064</name>
</gene>
<comment type="caution">
    <text evidence="4">The sequence shown here is derived from an EMBL/GenBank/DDBJ whole genome shotgun (WGS) entry which is preliminary data.</text>
</comment>
<reference evidence="4 5" key="1">
    <citation type="submission" date="2020-08" db="EMBL/GenBank/DDBJ databases">
        <authorList>
            <person name="Koutsovoulos G."/>
            <person name="Danchin GJ E."/>
        </authorList>
    </citation>
    <scope>NUCLEOTIDE SEQUENCE [LARGE SCALE GENOMIC DNA]</scope>
</reference>
<dbReference type="Pfam" id="PF00337">
    <property type="entry name" value="Gal-bind_lectin"/>
    <property type="match status" value="1"/>
</dbReference>
<dbReference type="GO" id="GO:0030246">
    <property type="term" value="F:carbohydrate binding"/>
    <property type="evidence" value="ECO:0007669"/>
    <property type="project" value="UniProtKB-UniRule"/>
</dbReference>
<dbReference type="InterPro" id="IPR001079">
    <property type="entry name" value="Galectin_CRD"/>
</dbReference>
<organism evidence="4 5">
    <name type="scientific">Meloidogyne enterolobii</name>
    <name type="common">Root-knot nematode worm</name>
    <name type="synonym">Meloidogyne mayaguensis</name>
    <dbReference type="NCBI Taxonomy" id="390850"/>
    <lineage>
        <taxon>Eukaryota</taxon>
        <taxon>Metazoa</taxon>
        <taxon>Ecdysozoa</taxon>
        <taxon>Nematoda</taxon>
        <taxon>Chromadorea</taxon>
        <taxon>Rhabditida</taxon>
        <taxon>Tylenchina</taxon>
        <taxon>Tylenchomorpha</taxon>
        <taxon>Tylenchoidea</taxon>
        <taxon>Meloidogynidae</taxon>
        <taxon>Meloidogyninae</taxon>
        <taxon>Meloidogyne</taxon>
    </lineage>
</organism>
<evidence type="ECO:0000313" key="5">
    <source>
        <dbReference type="Proteomes" id="UP000580250"/>
    </source>
</evidence>
<protein>
    <recommendedName>
        <fullName evidence="2">Galectin</fullName>
    </recommendedName>
</protein>
<evidence type="ECO:0000259" key="3">
    <source>
        <dbReference type="PROSITE" id="PS51304"/>
    </source>
</evidence>
<keyword evidence="1 2" id="KW-0430">Lectin</keyword>
<dbReference type="Proteomes" id="UP000580250">
    <property type="component" value="Unassembled WGS sequence"/>
</dbReference>
<dbReference type="EMBL" id="CAJEWN010000414">
    <property type="protein sequence ID" value="CAD2181889.1"/>
    <property type="molecule type" value="Genomic_DNA"/>
</dbReference>
<evidence type="ECO:0000256" key="1">
    <source>
        <dbReference type="ARBA" id="ARBA00022734"/>
    </source>
</evidence>
<dbReference type="SUPFAM" id="SSF49899">
    <property type="entry name" value="Concanavalin A-like lectins/glucanases"/>
    <property type="match status" value="1"/>
</dbReference>